<evidence type="ECO:0000313" key="2">
    <source>
        <dbReference type="EnsemblMetazoa" id="CJA36408.1"/>
    </source>
</evidence>
<proteinExistence type="predicted"/>
<evidence type="ECO:0000313" key="3">
    <source>
        <dbReference type="Proteomes" id="UP000005237"/>
    </source>
</evidence>
<name>A0A8R1EM34_CAEJA</name>
<reference evidence="3" key="1">
    <citation type="submission" date="2010-08" db="EMBL/GenBank/DDBJ databases">
        <authorList>
            <consortium name="Caenorhabditis japonica Sequencing Consortium"/>
            <person name="Wilson R.K."/>
        </authorList>
    </citation>
    <scope>NUCLEOTIDE SEQUENCE [LARGE SCALE GENOMIC DNA]</scope>
    <source>
        <strain evidence="3">DF5081</strain>
    </source>
</reference>
<dbReference type="EnsemblMetazoa" id="CJA36408.1">
    <property type="protein sequence ID" value="CJA36408.1"/>
    <property type="gene ID" value="WBGene00212255"/>
</dbReference>
<dbReference type="AlphaFoldDB" id="A0A8R1EM34"/>
<feature type="compositionally biased region" description="Basic and acidic residues" evidence="1">
    <location>
        <begin position="79"/>
        <end position="92"/>
    </location>
</feature>
<organism evidence="2 3">
    <name type="scientific">Caenorhabditis japonica</name>
    <dbReference type="NCBI Taxonomy" id="281687"/>
    <lineage>
        <taxon>Eukaryota</taxon>
        <taxon>Metazoa</taxon>
        <taxon>Ecdysozoa</taxon>
        <taxon>Nematoda</taxon>
        <taxon>Chromadorea</taxon>
        <taxon>Rhabditida</taxon>
        <taxon>Rhabditina</taxon>
        <taxon>Rhabditomorpha</taxon>
        <taxon>Rhabditoidea</taxon>
        <taxon>Rhabditidae</taxon>
        <taxon>Peloderinae</taxon>
        <taxon>Caenorhabditis</taxon>
    </lineage>
</organism>
<reference evidence="2" key="2">
    <citation type="submission" date="2022-06" db="UniProtKB">
        <authorList>
            <consortium name="EnsemblMetazoa"/>
        </authorList>
    </citation>
    <scope>IDENTIFICATION</scope>
    <source>
        <strain evidence="2">DF5081</strain>
    </source>
</reference>
<keyword evidence="3" id="KW-1185">Reference proteome</keyword>
<dbReference type="Proteomes" id="UP000005237">
    <property type="component" value="Unassembled WGS sequence"/>
</dbReference>
<feature type="region of interest" description="Disordered" evidence="1">
    <location>
        <begin position="79"/>
        <end position="119"/>
    </location>
</feature>
<accession>A0A8R1EM34</accession>
<protein>
    <submittedName>
        <fullName evidence="2">Uncharacterized protein</fullName>
    </submittedName>
</protein>
<evidence type="ECO:0000256" key="1">
    <source>
        <dbReference type="SAM" id="MobiDB-lite"/>
    </source>
</evidence>
<sequence>MTSFVVVRGTLTPRDLLHCEKFLRIQDVPHRRFSPTTNVVASFLKTAAGDFNNLCNSAHPPPSRLLLLLCRVADNWQEEKNGTGREERRSKEGLANSDSQRVDDGFGDTMGDEKGLGAGEEEELCGCHDDGARCRV</sequence>